<dbReference type="Proteomes" id="UP001295444">
    <property type="component" value="Chromosome 01"/>
</dbReference>
<dbReference type="PANTHER" id="PTHR31635:SF196">
    <property type="entry name" value="REVERSE TRANSCRIPTASE DOMAIN-CONTAINING PROTEIN-RELATED"/>
    <property type="match status" value="1"/>
</dbReference>
<gene>
    <name evidence="1" type="ORF">PECUL_23A047210</name>
</gene>
<dbReference type="AlphaFoldDB" id="A0AAD1R4P6"/>
<name>A0AAD1R4P6_PELCU</name>
<accession>A0AAD1R4P6</accession>
<evidence type="ECO:0000313" key="1">
    <source>
        <dbReference type="EMBL" id="CAH2223697.1"/>
    </source>
</evidence>
<sequence length="72" mass="7974">MSILPKLQYLFRTLPLQLPPAYFKAVHKDMTKFIWAGSRPRVAMKVLCAPTKAGGLAVPDIEAYFHASVLAS</sequence>
<proteinExistence type="predicted"/>
<organism evidence="1 2">
    <name type="scientific">Pelobates cultripes</name>
    <name type="common">Western spadefoot toad</name>
    <dbReference type="NCBI Taxonomy" id="61616"/>
    <lineage>
        <taxon>Eukaryota</taxon>
        <taxon>Metazoa</taxon>
        <taxon>Chordata</taxon>
        <taxon>Craniata</taxon>
        <taxon>Vertebrata</taxon>
        <taxon>Euteleostomi</taxon>
        <taxon>Amphibia</taxon>
        <taxon>Batrachia</taxon>
        <taxon>Anura</taxon>
        <taxon>Pelobatoidea</taxon>
        <taxon>Pelobatidae</taxon>
        <taxon>Pelobates</taxon>
    </lineage>
</organism>
<reference evidence="1" key="1">
    <citation type="submission" date="2022-03" db="EMBL/GenBank/DDBJ databases">
        <authorList>
            <person name="Alioto T."/>
            <person name="Alioto T."/>
            <person name="Gomez Garrido J."/>
        </authorList>
    </citation>
    <scope>NUCLEOTIDE SEQUENCE</scope>
</reference>
<feature type="non-terminal residue" evidence="1">
    <location>
        <position position="72"/>
    </location>
</feature>
<protein>
    <submittedName>
        <fullName evidence="1">Uncharacterized protein</fullName>
    </submittedName>
</protein>
<dbReference type="PANTHER" id="PTHR31635">
    <property type="entry name" value="REVERSE TRANSCRIPTASE DOMAIN-CONTAINING PROTEIN-RELATED"/>
    <property type="match status" value="1"/>
</dbReference>
<dbReference type="EMBL" id="OW240912">
    <property type="protein sequence ID" value="CAH2223697.1"/>
    <property type="molecule type" value="Genomic_DNA"/>
</dbReference>
<evidence type="ECO:0000313" key="2">
    <source>
        <dbReference type="Proteomes" id="UP001295444"/>
    </source>
</evidence>
<keyword evidence="2" id="KW-1185">Reference proteome</keyword>